<feature type="domain" description="DDE Tnp4" evidence="3">
    <location>
        <begin position="18"/>
        <end position="75"/>
    </location>
</feature>
<sequence length="150" mass="17127">PYVLRPFTEPKVNGQLAAEKARHRKFNKRLSSQRIIVEHTFGMLKGRFPSLKDLPPEQDIRDTYRVVEALFTLHNMCIDLGDTPESIPLFDSSDPDADENFGDDVADVDVSGYGGVVGDDEPEVPLWESDKWLREAGRRRRIMILNDLFP</sequence>
<dbReference type="GO" id="GO:0046872">
    <property type="term" value="F:metal ion binding"/>
    <property type="evidence" value="ECO:0007669"/>
    <property type="project" value="UniProtKB-KW"/>
</dbReference>
<keyword evidence="5" id="KW-1185">Reference proteome</keyword>
<dbReference type="STRING" id="1314800.A0A1B7MEX3"/>
<evidence type="ECO:0000256" key="1">
    <source>
        <dbReference type="ARBA" id="ARBA00001968"/>
    </source>
</evidence>
<gene>
    <name evidence="4" type="ORF">K503DRAFT_651393</name>
</gene>
<dbReference type="InterPro" id="IPR027806">
    <property type="entry name" value="HARBI1_dom"/>
</dbReference>
<comment type="cofactor">
    <cofactor evidence="1">
        <name>a divalent metal cation</name>
        <dbReference type="ChEBI" id="CHEBI:60240"/>
    </cofactor>
</comment>
<dbReference type="Pfam" id="PF13359">
    <property type="entry name" value="DDE_Tnp_4"/>
    <property type="match status" value="1"/>
</dbReference>
<feature type="non-terminal residue" evidence="4">
    <location>
        <position position="1"/>
    </location>
</feature>
<dbReference type="AlphaFoldDB" id="A0A1B7MEX3"/>
<accession>A0A1B7MEX3</accession>
<evidence type="ECO:0000256" key="2">
    <source>
        <dbReference type="ARBA" id="ARBA00022723"/>
    </source>
</evidence>
<protein>
    <recommendedName>
        <fullName evidence="3">DDE Tnp4 domain-containing protein</fullName>
    </recommendedName>
</protein>
<keyword evidence="2" id="KW-0479">Metal-binding</keyword>
<proteinExistence type="predicted"/>
<organism evidence="4 5">
    <name type="scientific">Rhizopogon vinicolor AM-OR11-026</name>
    <dbReference type="NCBI Taxonomy" id="1314800"/>
    <lineage>
        <taxon>Eukaryota</taxon>
        <taxon>Fungi</taxon>
        <taxon>Dikarya</taxon>
        <taxon>Basidiomycota</taxon>
        <taxon>Agaricomycotina</taxon>
        <taxon>Agaricomycetes</taxon>
        <taxon>Agaricomycetidae</taxon>
        <taxon>Boletales</taxon>
        <taxon>Suillineae</taxon>
        <taxon>Rhizopogonaceae</taxon>
        <taxon>Rhizopogon</taxon>
    </lineage>
</organism>
<evidence type="ECO:0000313" key="4">
    <source>
        <dbReference type="EMBL" id="OAX31153.1"/>
    </source>
</evidence>
<evidence type="ECO:0000259" key="3">
    <source>
        <dbReference type="Pfam" id="PF13359"/>
    </source>
</evidence>
<dbReference type="OrthoDB" id="2668416at2759"/>
<dbReference type="Proteomes" id="UP000092154">
    <property type="component" value="Unassembled WGS sequence"/>
</dbReference>
<name>A0A1B7MEX3_9AGAM</name>
<dbReference type="InParanoid" id="A0A1B7MEX3"/>
<dbReference type="EMBL" id="KV449562">
    <property type="protein sequence ID" value="OAX31153.1"/>
    <property type="molecule type" value="Genomic_DNA"/>
</dbReference>
<reference evidence="4 5" key="1">
    <citation type="submission" date="2016-06" db="EMBL/GenBank/DDBJ databases">
        <title>Comparative genomics of the ectomycorrhizal sister species Rhizopogon vinicolor and Rhizopogon vesiculosus (Basidiomycota: Boletales) reveals a divergence of the mating type B locus.</title>
        <authorList>
            <consortium name="DOE Joint Genome Institute"/>
            <person name="Mujic A.B."/>
            <person name="Kuo A."/>
            <person name="Tritt A."/>
            <person name="Lipzen A."/>
            <person name="Chen C."/>
            <person name="Johnson J."/>
            <person name="Sharma A."/>
            <person name="Barry K."/>
            <person name="Grigoriev I.V."/>
            <person name="Spatafora J.W."/>
        </authorList>
    </citation>
    <scope>NUCLEOTIDE SEQUENCE [LARGE SCALE GENOMIC DNA]</scope>
    <source>
        <strain evidence="4 5">AM-OR11-026</strain>
    </source>
</reference>
<feature type="non-terminal residue" evidence="4">
    <location>
        <position position="150"/>
    </location>
</feature>
<evidence type="ECO:0000313" key="5">
    <source>
        <dbReference type="Proteomes" id="UP000092154"/>
    </source>
</evidence>